<sequence precursor="true">MTGINLTSANPGAKITQTNVFPLFRGAASEVPSEQLREIADDLEAGRIKGVVISYVRDDGAVEYKLMGALAKTSNLGNAIGIIGELKRRVEFLFSGA</sequence>
<comment type="caution">
    <text evidence="1">The sequence shown here is derived from an EMBL/GenBank/DDBJ whole genome shotgun (WGS) entry which is preliminary data.</text>
</comment>
<protein>
    <submittedName>
        <fullName evidence="1">Uncharacterized protein</fullName>
    </submittedName>
</protein>
<gene>
    <name evidence="1" type="ORF">OR214_01123</name>
</gene>
<dbReference type="EMBL" id="APMQ01000003">
    <property type="protein sequence ID" value="ENZ78610.1"/>
    <property type="molecule type" value="Genomic_DNA"/>
</dbReference>
<accession>R0CQC1</accession>
<dbReference type="AlphaFoldDB" id="R0CQC1"/>
<name>R0CQC1_RALPI</name>
<dbReference type="Proteomes" id="UP000013280">
    <property type="component" value="Unassembled WGS sequence"/>
</dbReference>
<reference evidence="1 2" key="1">
    <citation type="journal article" date="2013" name="Genome Announc.">
        <title>Draft Genome Sequence for Ralstonia sp. Strain OR214, a Bacterium with Potential for Bioremediation.</title>
        <authorList>
            <person name="Utturkar S.M."/>
            <person name="Bollmann A."/>
            <person name="Brzoska R.M."/>
            <person name="Klingeman D.M."/>
            <person name="Epstein S.E."/>
            <person name="Palumbo A.V."/>
            <person name="Brown S.D."/>
        </authorList>
    </citation>
    <scope>NUCLEOTIDE SEQUENCE [LARGE SCALE GENOMIC DNA]</scope>
    <source>
        <strain evidence="1 2">OR214</strain>
    </source>
</reference>
<dbReference type="RefSeq" id="WP_004628182.1">
    <property type="nucleotide sequence ID" value="NZ_APMQ01000003.1"/>
</dbReference>
<proteinExistence type="predicted"/>
<evidence type="ECO:0000313" key="1">
    <source>
        <dbReference type="EMBL" id="ENZ78610.1"/>
    </source>
</evidence>
<organism evidence="1 2">
    <name type="scientific">Ralstonia pickettii OR214</name>
    <dbReference type="NCBI Taxonomy" id="1264675"/>
    <lineage>
        <taxon>Bacteria</taxon>
        <taxon>Pseudomonadati</taxon>
        <taxon>Pseudomonadota</taxon>
        <taxon>Betaproteobacteria</taxon>
        <taxon>Burkholderiales</taxon>
        <taxon>Burkholderiaceae</taxon>
        <taxon>Ralstonia</taxon>
    </lineage>
</organism>
<evidence type="ECO:0000313" key="2">
    <source>
        <dbReference type="Proteomes" id="UP000013280"/>
    </source>
</evidence>